<evidence type="ECO:0000256" key="7">
    <source>
        <dbReference type="ARBA" id="ARBA00023002"/>
    </source>
</evidence>
<dbReference type="GO" id="GO:0005737">
    <property type="term" value="C:cytoplasm"/>
    <property type="evidence" value="ECO:0007669"/>
    <property type="project" value="TreeGrafter"/>
</dbReference>
<keyword evidence="4" id="KW-0812">Transmembrane</keyword>
<keyword evidence="7" id="KW-0560">Oxidoreductase</keyword>
<feature type="region of interest" description="Disordered" evidence="9">
    <location>
        <begin position="258"/>
        <end position="278"/>
    </location>
</feature>
<dbReference type="SUPFAM" id="SSF55103">
    <property type="entry name" value="FAD-linked oxidases, C-terminal domain"/>
    <property type="match status" value="1"/>
</dbReference>
<dbReference type="EMBL" id="LGSR01000028">
    <property type="protein sequence ID" value="KOS17027.1"/>
    <property type="molecule type" value="Genomic_DNA"/>
</dbReference>
<dbReference type="InterPro" id="IPR036318">
    <property type="entry name" value="FAD-bd_PCMH-like_sf"/>
</dbReference>
<dbReference type="InterPro" id="IPR040165">
    <property type="entry name" value="Diminuto-like"/>
</dbReference>
<dbReference type="GO" id="GO:0008202">
    <property type="term" value="P:steroid metabolic process"/>
    <property type="evidence" value="ECO:0007669"/>
    <property type="project" value="TreeGrafter"/>
</dbReference>
<evidence type="ECO:0000256" key="6">
    <source>
        <dbReference type="ARBA" id="ARBA00022989"/>
    </source>
</evidence>
<dbReference type="InterPro" id="IPR016164">
    <property type="entry name" value="FAD-linked_Oxase-like_C"/>
</dbReference>
<dbReference type="InterPro" id="IPR016169">
    <property type="entry name" value="FAD-bd_PCMH_sub2"/>
</dbReference>
<dbReference type="InterPro" id="IPR006094">
    <property type="entry name" value="Oxid_FAD_bind_N"/>
</dbReference>
<gene>
    <name evidence="11" type="ORF">ESCO_005951</name>
</gene>
<protein>
    <recommendedName>
        <fullName evidence="2">Delta(24)-sterol reductase</fullName>
        <ecNumber evidence="2">1.3.1.72</ecNumber>
    </recommendedName>
</protein>
<dbReference type="Gene3D" id="3.30.465.10">
    <property type="match status" value="1"/>
</dbReference>
<dbReference type="GO" id="GO:0071949">
    <property type="term" value="F:FAD binding"/>
    <property type="evidence" value="ECO:0007669"/>
    <property type="project" value="InterPro"/>
</dbReference>
<keyword evidence="12" id="KW-1185">Reference proteome</keyword>
<evidence type="ECO:0000256" key="9">
    <source>
        <dbReference type="SAM" id="MobiDB-lite"/>
    </source>
</evidence>
<keyword evidence="8" id="KW-0472">Membrane</keyword>
<organism evidence="11 12">
    <name type="scientific">Escovopsis weberi</name>
    <dbReference type="NCBI Taxonomy" id="150374"/>
    <lineage>
        <taxon>Eukaryota</taxon>
        <taxon>Fungi</taxon>
        <taxon>Dikarya</taxon>
        <taxon>Ascomycota</taxon>
        <taxon>Pezizomycotina</taxon>
        <taxon>Sordariomycetes</taxon>
        <taxon>Hypocreomycetidae</taxon>
        <taxon>Hypocreales</taxon>
        <taxon>Hypocreaceae</taxon>
        <taxon>Escovopsis</taxon>
    </lineage>
</organism>
<dbReference type="EC" id="1.3.1.72" evidence="2"/>
<dbReference type="PROSITE" id="PS51387">
    <property type="entry name" value="FAD_PCMH"/>
    <property type="match status" value="1"/>
</dbReference>
<dbReference type="PANTHER" id="PTHR10801:SF0">
    <property type="entry name" value="DELTA(24)-STEROL REDUCTASE"/>
    <property type="match status" value="1"/>
</dbReference>
<dbReference type="AlphaFoldDB" id="A0A0M8MUG6"/>
<keyword evidence="6" id="KW-1133">Transmembrane helix</keyword>
<name>A0A0M8MUG6_ESCWE</name>
<comment type="subcellular location">
    <subcellularLocation>
        <location evidence="1">Membrane</location>
        <topology evidence="1">Single-pass membrane protein</topology>
    </subcellularLocation>
</comment>
<evidence type="ECO:0000256" key="8">
    <source>
        <dbReference type="ARBA" id="ARBA00023136"/>
    </source>
</evidence>
<keyword evidence="3" id="KW-0285">Flavoprotein</keyword>
<reference evidence="11 12" key="1">
    <citation type="submission" date="2015-07" db="EMBL/GenBank/DDBJ databases">
        <title>The genome of the fungus Escovopsis weberi, a specialized disease agent of ant agriculture.</title>
        <authorList>
            <person name="de Man T.J."/>
            <person name="Stajich J.E."/>
            <person name="Kubicek C.P."/>
            <person name="Chenthamara K."/>
            <person name="Atanasova L."/>
            <person name="Druzhinina I.S."/>
            <person name="Birnbaum S."/>
            <person name="Barribeau S.M."/>
            <person name="Teiling C."/>
            <person name="Suen G."/>
            <person name="Currie C."/>
            <person name="Gerardo N.M."/>
        </authorList>
    </citation>
    <scope>NUCLEOTIDE SEQUENCE [LARGE SCALE GENOMIC DNA]</scope>
</reference>
<evidence type="ECO:0000313" key="11">
    <source>
        <dbReference type="EMBL" id="KOS17027.1"/>
    </source>
</evidence>
<evidence type="ECO:0000256" key="4">
    <source>
        <dbReference type="ARBA" id="ARBA00022692"/>
    </source>
</evidence>
<keyword evidence="5" id="KW-0274">FAD</keyword>
<dbReference type="InterPro" id="IPR016166">
    <property type="entry name" value="FAD-bd_PCMH"/>
</dbReference>
<proteinExistence type="predicted"/>
<dbReference type="SUPFAM" id="SSF56176">
    <property type="entry name" value="FAD-binding/transporter-associated domain-like"/>
    <property type="match status" value="1"/>
</dbReference>
<evidence type="ECO:0000256" key="3">
    <source>
        <dbReference type="ARBA" id="ARBA00022630"/>
    </source>
</evidence>
<feature type="domain" description="FAD-binding PCMH-type" evidence="10">
    <location>
        <begin position="1"/>
        <end position="173"/>
    </location>
</feature>
<sequence>MYIEVTMEDHDTLVSAISARVRSFYEQQKPFRLYHGSTNSTRCSNRSVDNTVDTSRLSRVLRVDTAGKTALAEPNVPMDALVDATLEHGLVPLVVMEFPGITVGGGFSGTAGESSSFRHGLFDATIESIEMVLADGTVEKASQRGNKELFWGSASAFGTLGVATLLEVRLREAKAYVRLEYVLARGPEEAVKTLEAECGSAANDYVEGVAFSPTETVVCVGRLVDELPAGATPTRFLGRSDPWFFSRVDDARRELLKKQGGRQQQLEEEEGPEKEKGVGEGERVVDYVPLKDYLFRWDRGSFWLAKHAFSYFGMPMTRLTCYLFDPLVHTRELFRALHTSGLTGQFVIQDVGVPPARAVEFQRWLDAEMGTYPLWLCPMYVHRADPGAAHGLHADFADPPAAPGNIDLLNFGIWGRVRGGRRTVVDRNRALERKVAELRGKKCLYGEAFYTEDEFWSQYDRPAYDRLRQRYRAQHLPSVYDKIKVDVVTEESAKRANWRARMGNAVMNTWPMPGLRGMRALLAGSEYLLRSKRRWWR</sequence>
<dbReference type="GO" id="GO:0016020">
    <property type="term" value="C:membrane"/>
    <property type="evidence" value="ECO:0007669"/>
    <property type="project" value="UniProtKB-SubCell"/>
</dbReference>
<accession>A0A0M8MUG6</accession>
<evidence type="ECO:0000259" key="10">
    <source>
        <dbReference type="PROSITE" id="PS51387"/>
    </source>
</evidence>
<evidence type="ECO:0000256" key="5">
    <source>
        <dbReference type="ARBA" id="ARBA00022827"/>
    </source>
</evidence>
<evidence type="ECO:0000313" key="12">
    <source>
        <dbReference type="Proteomes" id="UP000053831"/>
    </source>
</evidence>
<dbReference type="OrthoDB" id="415825at2759"/>
<dbReference type="Proteomes" id="UP000053831">
    <property type="component" value="Unassembled WGS sequence"/>
</dbReference>
<dbReference type="GO" id="GO:0050614">
    <property type="term" value="F:Delta24-sterol reductase activity"/>
    <property type="evidence" value="ECO:0007669"/>
    <property type="project" value="UniProtKB-EC"/>
</dbReference>
<dbReference type="STRING" id="150374.A0A0M8MUG6"/>
<dbReference type="PANTHER" id="PTHR10801">
    <property type="entry name" value="24-DEHYDROCHOLESTEROL REDUCTASE"/>
    <property type="match status" value="1"/>
</dbReference>
<comment type="caution">
    <text evidence="11">The sequence shown here is derived from an EMBL/GenBank/DDBJ whole genome shotgun (WGS) entry which is preliminary data.</text>
</comment>
<dbReference type="GO" id="GO:0000246">
    <property type="term" value="F:Delta24(24-1) sterol reductase activity"/>
    <property type="evidence" value="ECO:0007669"/>
    <property type="project" value="TreeGrafter"/>
</dbReference>
<evidence type="ECO:0000256" key="1">
    <source>
        <dbReference type="ARBA" id="ARBA00004167"/>
    </source>
</evidence>
<dbReference type="Pfam" id="PF01565">
    <property type="entry name" value="FAD_binding_4"/>
    <property type="match status" value="1"/>
</dbReference>
<evidence type="ECO:0000256" key="2">
    <source>
        <dbReference type="ARBA" id="ARBA00012405"/>
    </source>
</evidence>